<organism evidence="1">
    <name type="scientific">Manihot esculenta</name>
    <name type="common">Cassava</name>
    <name type="synonym">Jatropha manihot</name>
    <dbReference type="NCBI Taxonomy" id="3983"/>
    <lineage>
        <taxon>Eukaryota</taxon>
        <taxon>Viridiplantae</taxon>
        <taxon>Streptophyta</taxon>
        <taxon>Embryophyta</taxon>
        <taxon>Tracheophyta</taxon>
        <taxon>Spermatophyta</taxon>
        <taxon>Magnoliopsida</taxon>
        <taxon>eudicotyledons</taxon>
        <taxon>Gunneridae</taxon>
        <taxon>Pentapetalae</taxon>
        <taxon>rosids</taxon>
        <taxon>fabids</taxon>
        <taxon>Malpighiales</taxon>
        <taxon>Euphorbiaceae</taxon>
        <taxon>Crotonoideae</taxon>
        <taxon>Manihoteae</taxon>
        <taxon>Manihot</taxon>
    </lineage>
</organism>
<accession>A0A2C9VU03</accession>
<gene>
    <name evidence="1" type="ORF">MANES_05G071300</name>
</gene>
<dbReference type="EMBL" id="CM004391">
    <property type="protein sequence ID" value="OAY49639.1"/>
    <property type="molecule type" value="Genomic_DNA"/>
</dbReference>
<evidence type="ECO:0000313" key="1">
    <source>
        <dbReference type="EMBL" id="OAY49639.1"/>
    </source>
</evidence>
<protein>
    <submittedName>
        <fullName evidence="1">Uncharacterized protein</fullName>
    </submittedName>
</protein>
<name>A0A2C9VU03_MANES</name>
<dbReference type="AlphaFoldDB" id="A0A2C9VU03"/>
<reference evidence="1" key="1">
    <citation type="submission" date="2016-02" db="EMBL/GenBank/DDBJ databases">
        <title>WGS assembly of Manihot esculenta.</title>
        <authorList>
            <person name="Bredeson J.V."/>
            <person name="Prochnik S.E."/>
            <person name="Lyons J.B."/>
            <person name="Schmutz J."/>
            <person name="Grimwood J."/>
            <person name="Vrebalov J."/>
            <person name="Bart R.S."/>
            <person name="Amuge T."/>
            <person name="Ferguson M.E."/>
            <person name="Green R."/>
            <person name="Putnam N."/>
            <person name="Stites J."/>
            <person name="Rounsley S."/>
            <person name="Rokhsar D.S."/>
        </authorList>
    </citation>
    <scope>NUCLEOTIDE SEQUENCE [LARGE SCALE GENOMIC DNA]</scope>
    <source>
        <tissue evidence="1">Leaf</tissue>
    </source>
</reference>
<proteinExistence type="predicted"/>
<sequence>MIHVQSSYIICGLTSTSLNTIPIYTQLVLQVAMNIDPHTQSTLMRSKTTLALAPLRPEAKRRCATFPSFGLMH</sequence>